<dbReference type="GO" id="GO:0016757">
    <property type="term" value="F:glycosyltransferase activity"/>
    <property type="evidence" value="ECO:0007669"/>
    <property type="project" value="UniProtKB-KW"/>
</dbReference>
<dbReference type="Proteomes" id="UP000320390">
    <property type="component" value="Chromosome"/>
</dbReference>
<evidence type="ECO:0000313" key="5">
    <source>
        <dbReference type="Proteomes" id="UP000320390"/>
    </source>
</evidence>
<accession>A0A518EQ79</accession>
<evidence type="ECO:0000313" key="4">
    <source>
        <dbReference type="EMBL" id="QDV06243.1"/>
    </source>
</evidence>
<dbReference type="Pfam" id="PF04041">
    <property type="entry name" value="Glyco_hydro_130"/>
    <property type="match status" value="1"/>
</dbReference>
<dbReference type="SUPFAM" id="SSF75005">
    <property type="entry name" value="Arabinanase/levansucrase/invertase"/>
    <property type="match status" value="1"/>
</dbReference>
<dbReference type="InterPro" id="IPR023296">
    <property type="entry name" value="Glyco_hydro_beta-prop_sf"/>
</dbReference>
<dbReference type="Gene3D" id="2.115.10.20">
    <property type="entry name" value="Glycosyl hydrolase domain, family 43"/>
    <property type="match status" value="1"/>
</dbReference>
<comment type="similarity">
    <text evidence="3">Belongs to the glycosyl hydrolase 130 family.</text>
</comment>
<proteinExistence type="inferred from homology"/>
<reference evidence="4 5" key="1">
    <citation type="submission" date="2019-02" db="EMBL/GenBank/DDBJ databases">
        <title>Deep-cultivation of Planctomycetes and their phenomic and genomic characterization uncovers novel biology.</title>
        <authorList>
            <person name="Wiegand S."/>
            <person name="Jogler M."/>
            <person name="Boedeker C."/>
            <person name="Pinto D."/>
            <person name="Vollmers J."/>
            <person name="Rivas-Marin E."/>
            <person name="Kohn T."/>
            <person name="Peeters S.H."/>
            <person name="Heuer A."/>
            <person name="Rast P."/>
            <person name="Oberbeckmann S."/>
            <person name="Bunk B."/>
            <person name="Jeske O."/>
            <person name="Meyerdierks A."/>
            <person name="Storesund J.E."/>
            <person name="Kallscheuer N."/>
            <person name="Luecker S."/>
            <person name="Lage O.M."/>
            <person name="Pohl T."/>
            <person name="Merkel B.J."/>
            <person name="Hornburger P."/>
            <person name="Mueller R.-W."/>
            <person name="Bruemmer F."/>
            <person name="Labrenz M."/>
            <person name="Spormann A.M."/>
            <person name="Op den Camp H."/>
            <person name="Overmann J."/>
            <person name="Amann R."/>
            <person name="Jetten M.S.M."/>
            <person name="Mascher T."/>
            <person name="Medema M.H."/>
            <person name="Devos D.P."/>
            <person name="Kaster A.-K."/>
            <person name="Ovreas L."/>
            <person name="Rohde M."/>
            <person name="Galperin M.Y."/>
            <person name="Jogler C."/>
        </authorList>
    </citation>
    <scope>NUCLEOTIDE SEQUENCE [LARGE SCALE GENOMIC DNA]</scope>
    <source>
        <strain evidence="4 5">Poly30</strain>
    </source>
</reference>
<evidence type="ECO:0000256" key="2">
    <source>
        <dbReference type="ARBA" id="ARBA00022679"/>
    </source>
</evidence>
<evidence type="ECO:0000256" key="1">
    <source>
        <dbReference type="ARBA" id="ARBA00022676"/>
    </source>
</evidence>
<dbReference type="EMBL" id="CP036434">
    <property type="protein sequence ID" value="QDV06243.1"/>
    <property type="molecule type" value="Genomic_DNA"/>
</dbReference>
<keyword evidence="1 4" id="KW-0328">Glycosyltransferase</keyword>
<dbReference type="AlphaFoldDB" id="A0A518EQ79"/>
<dbReference type="InterPro" id="IPR007184">
    <property type="entry name" value="Mannoside_phosphorylase"/>
</dbReference>
<dbReference type="EC" id="2.4.1.-" evidence="4"/>
<dbReference type="PANTHER" id="PTHR34106">
    <property type="entry name" value="GLYCOSIDASE"/>
    <property type="match status" value="1"/>
</dbReference>
<keyword evidence="2 4" id="KW-0808">Transferase</keyword>
<gene>
    <name evidence="4" type="ORF">Poly30_17500</name>
</gene>
<keyword evidence="5" id="KW-1185">Reference proteome</keyword>
<protein>
    <submittedName>
        <fullName evidence="4">Beta-1,4-mannooligosaccharide phosphorylase</fullName>
        <ecNumber evidence="4">2.4.1.-</ecNumber>
    </submittedName>
</protein>
<evidence type="ECO:0000256" key="3">
    <source>
        <dbReference type="ARBA" id="ARBA00024356"/>
    </source>
</evidence>
<organism evidence="4 5">
    <name type="scientific">Saltatorellus ferox</name>
    <dbReference type="NCBI Taxonomy" id="2528018"/>
    <lineage>
        <taxon>Bacteria</taxon>
        <taxon>Pseudomonadati</taxon>
        <taxon>Planctomycetota</taxon>
        <taxon>Planctomycetia</taxon>
        <taxon>Planctomycetia incertae sedis</taxon>
        <taxon>Saltatorellus</taxon>
    </lineage>
</organism>
<dbReference type="PANTHER" id="PTHR34106:SF5">
    <property type="entry name" value="GLYCOSIDASE"/>
    <property type="match status" value="1"/>
</dbReference>
<name>A0A518EQ79_9BACT</name>
<sequence>MVMQPDDKDACLLPHRIDGNFALVHRPMHEIGTHIWISYSPDLRNWGGHKLMLPARKGAWWDANKIGLSPPLIETPEGWLMIYHGVRHTAAGALYRLGLALFALDRPDICLARGDSWVFGPETSYECHGDVGNVAFPCGYTIGDDGDTLHLYYGAADTSIALATASIRALLDWLARNGETAPSGALAGSV</sequence>